<dbReference type="InterPro" id="IPR002153">
    <property type="entry name" value="TRPC_channel"/>
</dbReference>
<dbReference type="GeneID" id="118478904"/>
<proteinExistence type="predicted"/>
<gene>
    <name evidence="11" type="primary">LOC118478904</name>
</gene>
<dbReference type="RefSeq" id="XP_035829266.1">
    <property type="nucleotide sequence ID" value="XM_035973373.1"/>
</dbReference>
<keyword evidence="2" id="KW-0813">Transport</keyword>
<keyword evidence="6 8" id="KW-0472">Membrane</keyword>
<evidence type="ECO:0000256" key="6">
    <source>
        <dbReference type="ARBA" id="ARBA00023136"/>
    </source>
</evidence>
<comment type="subcellular location">
    <subcellularLocation>
        <location evidence="1">Membrane</location>
        <topology evidence="1">Multi-pass membrane protein</topology>
    </subcellularLocation>
</comment>
<evidence type="ECO:0000256" key="7">
    <source>
        <dbReference type="ARBA" id="ARBA00023303"/>
    </source>
</evidence>
<name>A0ABM1W3M3_APLCA</name>
<dbReference type="PANTHER" id="PTHR10117:SF79">
    <property type="entry name" value="SHORT TRANSIENT RECEPTOR POTENTIAL CHANNEL 3-LIKE"/>
    <property type="match status" value="1"/>
</dbReference>
<evidence type="ECO:0000313" key="10">
    <source>
        <dbReference type="Proteomes" id="UP000694888"/>
    </source>
</evidence>
<keyword evidence="10" id="KW-1185">Reference proteome</keyword>
<dbReference type="Proteomes" id="UP000694888">
    <property type="component" value="Unplaced"/>
</dbReference>
<keyword evidence="4 8" id="KW-1133">Transmembrane helix</keyword>
<dbReference type="Pfam" id="PF00520">
    <property type="entry name" value="Ion_trans"/>
    <property type="match status" value="1"/>
</dbReference>
<keyword evidence="5" id="KW-0406">Ion transport</keyword>
<keyword evidence="7" id="KW-0407">Ion channel</keyword>
<dbReference type="InterPro" id="IPR005821">
    <property type="entry name" value="Ion_trans_dom"/>
</dbReference>
<evidence type="ECO:0000313" key="11">
    <source>
        <dbReference type="RefSeq" id="XP_035829266.1"/>
    </source>
</evidence>
<evidence type="ECO:0000256" key="2">
    <source>
        <dbReference type="ARBA" id="ARBA00022448"/>
    </source>
</evidence>
<evidence type="ECO:0000256" key="5">
    <source>
        <dbReference type="ARBA" id="ARBA00023065"/>
    </source>
</evidence>
<evidence type="ECO:0000256" key="4">
    <source>
        <dbReference type="ARBA" id="ARBA00022989"/>
    </source>
</evidence>
<keyword evidence="3 8" id="KW-0812">Transmembrane</keyword>
<organism evidence="10 11">
    <name type="scientific">Aplysia californica</name>
    <name type="common">California sea hare</name>
    <dbReference type="NCBI Taxonomy" id="6500"/>
    <lineage>
        <taxon>Eukaryota</taxon>
        <taxon>Metazoa</taxon>
        <taxon>Spiralia</taxon>
        <taxon>Lophotrochozoa</taxon>
        <taxon>Mollusca</taxon>
        <taxon>Gastropoda</taxon>
        <taxon>Heterobranchia</taxon>
        <taxon>Euthyneura</taxon>
        <taxon>Tectipleura</taxon>
        <taxon>Aplysiida</taxon>
        <taxon>Aplysioidea</taxon>
        <taxon>Aplysiidae</taxon>
        <taxon>Aplysia</taxon>
    </lineage>
</organism>
<protein>
    <submittedName>
        <fullName evidence="11">Short transient receptor potential channel 7-like</fullName>
    </submittedName>
</protein>
<evidence type="ECO:0000256" key="8">
    <source>
        <dbReference type="SAM" id="Phobius"/>
    </source>
</evidence>
<dbReference type="PANTHER" id="PTHR10117">
    <property type="entry name" value="TRANSIENT RECEPTOR POTENTIAL CHANNEL"/>
    <property type="match status" value="1"/>
</dbReference>
<evidence type="ECO:0000259" key="9">
    <source>
        <dbReference type="Pfam" id="PF00520"/>
    </source>
</evidence>
<evidence type="ECO:0000256" key="1">
    <source>
        <dbReference type="ARBA" id="ARBA00004141"/>
    </source>
</evidence>
<feature type="domain" description="Ion transport" evidence="9">
    <location>
        <begin position="6"/>
        <end position="162"/>
    </location>
</feature>
<accession>A0ABM1W3M3</accession>
<reference evidence="11" key="1">
    <citation type="submission" date="2025-08" db="UniProtKB">
        <authorList>
            <consortium name="RefSeq"/>
        </authorList>
    </citation>
    <scope>IDENTIFICATION</scope>
</reference>
<feature type="transmembrane region" description="Helical" evidence="8">
    <location>
        <begin position="119"/>
        <end position="140"/>
    </location>
</feature>
<sequence>MFYVLGMFWAECKQLWEEGVRGYFSQMWNYMDITMLALYTAGYATEAVIYTKAKGINSMDELLHSDDEHILSPQILSKVLFSVANVMSFARIAYILPASETFGQLQISYGRMLQDVGKFIFIYVTVMIAFICGLTSLYSISKNDNFSGLTDTTFTLFWAAFGMGNSRAPQIEEGVALKDRTETRPL</sequence>
<evidence type="ECO:0000256" key="3">
    <source>
        <dbReference type="ARBA" id="ARBA00022692"/>
    </source>
</evidence>